<organism evidence="8 9">
    <name type="scientific">Corallincola spongiicola</name>
    <dbReference type="NCBI Taxonomy" id="2520508"/>
    <lineage>
        <taxon>Bacteria</taxon>
        <taxon>Pseudomonadati</taxon>
        <taxon>Pseudomonadota</taxon>
        <taxon>Gammaproteobacteria</taxon>
        <taxon>Alteromonadales</taxon>
        <taxon>Psychromonadaceae</taxon>
        <taxon>Corallincola</taxon>
    </lineage>
</organism>
<keyword evidence="3" id="KW-1003">Cell membrane</keyword>
<evidence type="ECO:0000256" key="1">
    <source>
        <dbReference type="ARBA" id="ARBA00004651"/>
    </source>
</evidence>
<keyword evidence="4 7" id="KW-0812">Transmembrane</keyword>
<dbReference type="Proteomes" id="UP000292544">
    <property type="component" value="Unassembled WGS sequence"/>
</dbReference>
<dbReference type="PANTHER" id="PTHR30086:SF14">
    <property type="entry name" value="HOMOSERINE_HOMOSERINE LACTONE EFFLUX PROTEIN"/>
    <property type="match status" value="1"/>
</dbReference>
<protein>
    <submittedName>
        <fullName evidence="8">LysE family translocator</fullName>
    </submittedName>
</protein>
<dbReference type="EMBL" id="SHLY01000002">
    <property type="protein sequence ID" value="TAA47382.1"/>
    <property type="molecule type" value="Genomic_DNA"/>
</dbReference>
<evidence type="ECO:0000256" key="4">
    <source>
        <dbReference type="ARBA" id="ARBA00022692"/>
    </source>
</evidence>
<evidence type="ECO:0000313" key="8">
    <source>
        <dbReference type="EMBL" id="TAA47382.1"/>
    </source>
</evidence>
<evidence type="ECO:0000256" key="7">
    <source>
        <dbReference type="SAM" id="Phobius"/>
    </source>
</evidence>
<feature type="transmembrane region" description="Helical" evidence="7">
    <location>
        <begin position="151"/>
        <end position="174"/>
    </location>
</feature>
<dbReference type="RefSeq" id="WP_130566504.1">
    <property type="nucleotide sequence ID" value="NZ_SHLY01000002.1"/>
</dbReference>
<evidence type="ECO:0000313" key="9">
    <source>
        <dbReference type="Proteomes" id="UP000292544"/>
    </source>
</evidence>
<evidence type="ECO:0000256" key="6">
    <source>
        <dbReference type="ARBA" id="ARBA00023136"/>
    </source>
</evidence>
<evidence type="ECO:0000256" key="3">
    <source>
        <dbReference type="ARBA" id="ARBA00022475"/>
    </source>
</evidence>
<feature type="transmembrane region" description="Helical" evidence="7">
    <location>
        <begin position="6"/>
        <end position="28"/>
    </location>
</feature>
<feature type="transmembrane region" description="Helical" evidence="7">
    <location>
        <begin position="70"/>
        <end position="88"/>
    </location>
</feature>
<sequence length="214" mass="23347">MTTHSLLLFSAVSLGLIIVPGPLILLTISTALQFRFNGAIWLTLGSVTSGAIKAVLAMTGIAALLQLNPVLLSGLQGVGALYLLWLAWQLSRTTDEKQNPTATAINHATKRQLYMRGLFSALANPKGILFFAALFPQFIDSEHALWSQTLTLMLIFSSIEITVMLLYAAATVWLNRSMGVLNGGKLVGQRITPMVLLLLSIMMFWELFAPIMVE</sequence>
<accession>A0ABY1WRM4</accession>
<dbReference type="InterPro" id="IPR001123">
    <property type="entry name" value="LeuE-type"/>
</dbReference>
<name>A0ABY1WRM4_9GAMM</name>
<evidence type="ECO:0000256" key="5">
    <source>
        <dbReference type="ARBA" id="ARBA00022989"/>
    </source>
</evidence>
<keyword evidence="9" id="KW-1185">Reference proteome</keyword>
<dbReference type="Pfam" id="PF01810">
    <property type="entry name" value="LysE"/>
    <property type="match status" value="1"/>
</dbReference>
<gene>
    <name evidence="8" type="ORF">EXY25_09135</name>
</gene>
<feature type="transmembrane region" description="Helical" evidence="7">
    <location>
        <begin position="118"/>
        <end position="139"/>
    </location>
</feature>
<proteinExistence type="inferred from homology"/>
<feature type="transmembrane region" description="Helical" evidence="7">
    <location>
        <begin position="40"/>
        <end position="64"/>
    </location>
</feature>
<keyword evidence="5 7" id="KW-1133">Transmembrane helix</keyword>
<comment type="similarity">
    <text evidence="2">Belongs to the Rht family.</text>
</comment>
<feature type="transmembrane region" description="Helical" evidence="7">
    <location>
        <begin position="195"/>
        <end position="213"/>
    </location>
</feature>
<evidence type="ECO:0000256" key="2">
    <source>
        <dbReference type="ARBA" id="ARBA00007928"/>
    </source>
</evidence>
<reference evidence="9" key="1">
    <citation type="submission" date="2019-02" db="EMBL/GenBank/DDBJ databases">
        <title>Draft genome sequence of Muricauda sp. 176CP4-71.</title>
        <authorList>
            <person name="Park J.-S."/>
        </authorList>
    </citation>
    <scope>NUCLEOTIDE SEQUENCE [LARGE SCALE GENOMIC DNA]</scope>
    <source>
        <strain evidence="9">176GS2-150</strain>
    </source>
</reference>
<comment type="subcellular location">
    <subcellularLocation>
        <location evidence="1">Cell membrane</location>
        <topology evidence="1">Multi-pass membrane protein</topology>
    </subcellularLocation>
</comment>
<keyword evidence="6 7" id="KW-0472">Membrane</keyword>
<dbReference type="PANTHER" id="PTHR30086">
    <property type="entry name" value="ARGININE EXPORTER PROTEIN ARGO"/>
    <property type="match status" value="1"/>
</dbReference>
<comment type="caution">
    <text evidence="8">The sequence shown here is derived from an EMBL/GenBank/DDBJ whole genome shotgun (WGS) entry which is preliminary data.</text>
</comment>